<dbReference type="GO" id="GO:0005324">
    <property type="term" value="F:long-chain fatty acid transmembrane transporter activity"/>
    <property type="evidence" value="ECO:0007669"/>
    <property type="project" value="TreeGrafter"/>
</dbReference>
<comment type="subcellular location">
    <subcellularLocation>
        <location evidence="1">Cell membrane</location>
        <topology evidence="1">Multi-pass membrane protein</topology>
    </subcellularLocation>
    <subcellularLocation>
        <location evidence="17">Peroxisome membrane</location>
    </subcellularLocation>
</comment>
<evidence type="ECO:0000256" key="6">
    <source>
        <dbReference type="ARBA" id="ARBA00022692"/>
    </source>
</evidence>
<dbReference type="GO" id="GO:0005886">
    <property type="term" value="C:plasma membrane"/>
    <property type="evidence" value="ECO:0007669"/>
    <property type="project" value="UniProtKB-SubCell"/>
</dbReference>
<feature type="transmembrane region" description="Helical" evidence="23">
    <location>
        <begin position="124"/>
        <end position="149"/>
    </location>
</feature>
<reference evidence="26" key="1">
    <citation type="submission" date="2025-08" db="UniProtKB">
        <authorList>
            <consortium name="RefSeq"/>
        </authorList>
    </citation>
    <scope>IDENTIFICATION</scope>
    <source>
        <tissue evidence="26">Whole body</tissue>
    </source>
</reference>
<keyword evidence="4" id="KW-1003">Cell membrane</keyword>
<dbReference type="Gene3D" id="3.30.300.30">
    <property type="match status" value="1"/>
</dbReference>
<organism evidence="25 26">
    <name type="scientific">Sipha flava</name>
    <name type="common">yellow sugarcane aphid</name>
    <dbReference type="NCBI Taxonomy" id="143950"/>
    <lineage>
        <taxon>Eukaryota</taxon>
        <taxon>Metazoa</taxon>
        <taxon>Ecdysozoa</taxon>
        <taxon>Arthropoda</taxon>
        <taxon>Hexapoda</taxon>
        <taxon>Insecta</taxon>
        <taxon>Pterygota</taxon>
        <taxon>Neoptera</taxon>
        <taxon>Paraneoptera</taxon>
        <taxon>Hemiptera</taxon>
        <taxon>Sternorrhyncha</taxon>
        <taxon>Aphidomorpha</taxon>
        <taxon>Aphidoidea</taxon>
        <taxon>Aphididae</taxon>
        <taxon>Sipha</taxon>
    </lineage>
</organism>
<feature type="transmembrane region" description="Helical" evidence="23">
    <location>
        <begin position="242"/>
        <end position="262"/>
    </location>
</feature>
<dbReference type="GO" id="GO:0005778">
    <property type="term" value="C:peroxisomal membrane"/>
    <property type="evidence" value="ECO:0007669"/>
    <property type="project" value="UniProtKB-SubCell"/>
</dbReference>
<feature type="transmembrane region" description="Helical" evidence="23">
    <location>
        <begin position="95"/>
        <end position="118"/>
    </location>
</feature>
<evidence type="ECO:0000256" key="7">
    <source>
        <dbReference type="ARBA" id="ARBA00022741"/>
    </source>
</evidence>
<evidence type="ECO:0000256" key="10">
    <source>
        <dbReference type="ARBA" id="ARBA00022989"/>
    </source>
</evidence>
<comment type="similarity">
    <text evidence="2">Belongs to the ATP-dependent AMP-binding enzyme family.</text>
</comment>
<evidence type="ECO:0000256" key="8">
    <source>
        <dbReference type="ARBA" id="ARBA00022832"/>
    </source>
</evidence>
<comment type="catalytic activity">
    <reaction evidence="18">
        <text>tetracosanoate + ATP + CoA = tetracosanoyl-CoA + AMP + diphosphate</text>
        <dbReference type="Rhea" id="RHEA:33639"/>
        <dbReference type="ChEBI" id="CHEBI:30616"/>
        <dbReference type="ChEBI" id="CHEBI:31014"/>
        <dbReference type="ChEBI" id="CHEBI:33019"/>
        <dbReference type="ChEBI" id="CHEBI:57287"/>
        <dbReference type="ChEBI" id="CHEBI:65052"/>
        <dbReference type="ChEBI" id="CHEBI:456215"/>
    </reaction>
    <physiologicalReaction direction="left-to-right" evidence="18">
        <dbReference type="Rhea" id="RHEA:33640"/>
    </physiologicalReaction>
</comment>
<evidence type="ECO:0000256" key="15">
    <source>
        <dbReference type="ARBA" id="ARBA00036527"/>
    </source>
</evidence>
<evidence type="ECO:0000256" key="13">
    <source>
        <dbReference type="ARBA" id="ARBA00023140"/>
    </source>
</evidence>
<feature type="domain" description="AMP-dependent synthetase/ligase" evidence="24">
    <location>
        <begin position="188"/>
        <end position="531"/>
    </location>
</feature>
<evidence type="ECO:0000256" key="18">
    <source>
        <dbReference type="ARBA" id="ARBA00048666"/>
    </source>
</evidence>
<comment type="catalytic activity">
    <reaction evidence="15">
        <text>a very long-chain fatty acid + ATP + CoA = a very long-chain fatty acyl-CoA + AMP + diphosphate</text>
        <dbReference type="Rhea" id="RHEA:54536"/>
        <dbReference type="ChEBI" id="CHEBI:30616"/>
        <dbReference type="ChEBI" id="CHEBI:33019"/>
        <dbReference type="ChEBI" id="CHEBI:57287"/>
        <dbReference type="ChEBI" id="CHEBI:58950"/>
        <dbReference type="ChEBI" id="CHEBI:138261"/>
        <dbReference type="ChEBI" id="CHEBI:456215"/>
    </reaction>
    <physiologicalReaction direction="left-to-right" evidence="15">
        <dbReference type="Rhea" id="RHEA:54537"/>
    </physiologicalReaction>
</comment>
<dbReference type="Gene3D" id="3.40.50.12780">
    <property type="entry name" value="N-terminal domain of ligase-like"/>
    <property type="match status" value="1"/>
</dbReference>
<evidence type="ECO:0000256" key="19">
    <source>
        <dbReference type="ARBA" id="ARBA00060276"/>
    </source>
</evidence>
<dbReference type="Pfam" id="PF00501">
    <property type="entry name" value="AMP-binding"/>
    <property type="match status" value="1"/>
</dbReference>
<keyword evidence="9" id="KW-0067">ATP-binding</keyword>
<feature type="compositionally biased region" description="Gly residues" evidence="22">
    <location>
        <begin position="57"/>
        <end position="80"/>
    </location>
</feature>
<feature type="region of interest" description="Disordered" evidence="22">
    <location>
        <begin position="1"/>
        <end position="80"/>
    </location>
</feature>
<proteinExistence type="inferred from homology"/>
<dbReference type="GeneID" id="112691644"/>
<keyword evidence="11" id="KW-0445">Lipid transport</keyword>
<dbReference type="NCBIfam" id="NF006134">
    <property type="entry name" value="PRK08279.1"/>
    <property type="match status" value="1"/>
</dbReference>
<evidence type="ECO:0000256" key="5">
    <source>
        <dbReference type="ARBA" id="ARBA00022598"/>
    </source>
</evidence>
<accession>A0A8B8GGP7</accession>
<dbReference type="OrthoDB" id="288590at2759"/>
<protein>
    <recommendedName>
        <fullName evidence="20">Very long-chain fatty acid transport protein</fullName>
        <ecNumber evidence="14">6.2.1.3</ecNumber>
    </recommendedName>
    <alternativeName>
        <fullName evidence="16">Long-chain-fatty-acid--CoA ligase</fullName>
    </alternativeName>
    <alternativeName>
        <fullName evidence="21">Very-long-chain acyl-CoA synthetase</fullName>
    </alternativeName>
</protein>
<comment type="function">
    <text evidence="19">Acyl-CoA synthetase required for both the import of long chain fatty acids (LCFAs) (C14-C18) and the activation very long chain fatty acids (VLCFAs) (C20-C26) by esterification of the fatty acids into metabolically active CoA-thioesters for subsequent degradation or incorporation into phospholipids. The transport and fatty acyl-CoA synthetase activities are genetically separable and are thus independent activities. Esterifies VLCFAs in the peroxisome matrix. The VLCFAs are actively transported into peroxisomes by a PXA1-PXA2 heterodimeric transporter in the peroxisomal membrane.</text>
</comment>
<sequence>MESTNSYKQDWDVEKGLPRGEAVDPNGEGSNGNTDRCDSSGSRETTTPEVDDVQQRLGGGGNSTKSSGGGSGGGGGGGDGKTIEDDRRVCLARRVVCTAVKVFGVATLFTAISAFIWYTMGLPFLLQVVAVVSIAYIASGGYKFIYLVYRTAPRDLKALFRYFYFLYTAKKLGRKNWTVADVFKNTVVKNTPHKVLFIYEDKEWTALQVEEYSNKVAYSMYEHGFRKGDVVGLLMENRPEFVAIWLGLSKVGIVTALINYNLKQKSLVHSINVAHCCCLIYGCELSSEIEGIQSQLTQDIKLFKWSSTPTPTRDGSYLNNLIDISPASLPRMSEKPGYNDKLMYIYTSGTTGLPKAAIITNVRYIFIAGAFAYQVGLKYSDRFYTPLPLYHTAAGIMCIGQSLLYGCSTVIRKKFSASGYFQDISKHNCTAAQYIGEMCRYILATPPKAEDTNHKLRIIFGNGLKAQIWKDFITRFNVPRVAEFYGSTEGNANIANTDNTFGAIGFVSRLVPSIYPISIIRVDPETCEPIRGANGLCMRCNPGEPGVIVGKIISTNPSRQYLGYVNSTDTEKKIVHDVFEKGDAAFLSGDLLVSDEWGYLYFKDRTGDTFRWKGENVSTAEVEGVVSNIAGYRDCVVYGVEVPNSEGRAGMAAIADKDNTLDIAAVSEGLQKALPNYARPLFIRKISEVEMTGTYKLKKLDLQKEGFDVRLIKDQLYFCNNKGVYENLTLEAYNDILAGKIRL</sequence>
<dbReference type="GO" id="GO:0005789">
    <property type="term" value="C:endoplasmic reticulum membrane"/>
    <property type="evidence" value="ECO:0007669"/>
    <property type="project" value="TreeGrafter"/>
</dbReference>
<dbReference type="FunFam" id="3.40.50.12780:FF:000019">
    <property type="entry name" value="Long-chain fatty acid transporter"/>
    <property type="match status" value="1"/>
</dbReference>
<dbReference type="GO" id="GO:0004467">
    <property type="term" value="F:long-chain fatty acid-CoA ligase activity"/>
    <property type="evidence" value="ECO:0007669"/>
    <property type="project" value="UniProtKB-EC"/>
</dbReference>
<dbReference type="Proteomes" id="UP000694846">
    <property type="component" value="Unplaced"/>
</dbReference>
<gene>
    <name evidence="26" type="primary">LOC112691644</name>
</gene>
<evidence type="ECO:0000259" key="24">
    <source>
        <dbReference type="Pfam" id="PF00501"/>
    </source>
</evidence>
<dbReference type="EC" id="6.2.1.3" evidence="14"/>
<feature type="compositionally biased region" description="Basic and acidic residues" evidence="22">
    <location>
        <begin position="9"/>
        <end position="22"/>
    </location>
</feature>
<keyword evidence="10 23" id="KW-1133">Transmembrane helix</keyword>
<keyword evidence="25" id="KW-1185">Reference proteome</keyword>
<keyword evidence="8" id="KW-0276">Fatty acid metabolism</keyword>
<evidence type="ECO:0000256" key="1">
    <source>
        <dbReference type="ARBA" id="ARBA00004651"/>
    </source>
</evidence>
<keyword evidence="5" id="KW-0436">Ligase</keyword>
<dbReference type="PROSITE" id="PS00455">
    <property type="entry name" value="AMP_BINDING"/>
    <property type="match status" value="1"/>
</dbReference>
<evidence type="ECO:0000256" key="20">
    <source>
        <dbReference type="ARBA" id="ARBA00068795"/>
    </source>
</evidence>
<dbReference type="FunFam" id="3.30.300.30:FF:000002">
    <property type="entry name" value="Long-chain fatty acid transport protein 1"/>
    <property type="match status" value="1"/>
</dbReference>
<keyword evidence="6 23" id="KW-0812">Transmembrane</keyword>
<dbReference type="GO" id="GO:0044539">
    <property type="term" value="P:long-chain fatty acid import into cell"/>
    <property type="evidence" value="ECO:0007669"/>
    <property type="project" value="TreeGrafter"/>
</dbReference>
<dbReference type="InterPro" id="IPR000873">
    <property type="entry name" value="AMP-dep_synth/lig_dom"/>
</dbReference>
<keyword evidence="3" id="KW-0813">Transport</keyword>
<name>A0A8B8GGP7_9HEMI</name>
<dbReference type="RefSeq" id="XP_025421767.1">
    <property type="nucleotide sequence ID" value="XM_025565982.1"/>
</dbReference>
<keyword evidence="7" id="KW-0547">Nucleotide-binding</keyword>
<keyword evidence="13" id="KW-0576">Peroxisome</keyword>
<dbReference type="SUPFAM" id="SSF56801">
    <property type="entry name" value="Acetyl-CoA synthetase-like"/>
    <property type="match status" value="1"/>
</dbReference>
<dbReference type="InterPro" id="IPR045851">
    <property type="entry name" value="AMP-bd_C_sf"/>
</dbReference>
<evidence type="ECO:0000256" key="21">
    <source>
        <dbReference type="ARBA" id="ARBA00078285"/>
    </source>
</evidence>
<evidence type="ECO:0000313" key="26">
    <source>
        <dbReference type="RefSeq" id="XP_025421767.1"/>
    </source>
</evidence>
<feature type="compositionally biased region" description="Polar residues" evidence="22">
    <location>
        <begin position="31"/>
        <end position="48"/>
    </location>
</feature>
<dbReference type="AlphaFoldDB" id="A0A8B8GGP7"/>
<evidence type="ECO:0000256" key="9">
    <source>
        <dbReference type="ARBA" id="ARBA00022840"/>
    </source>
</evidence>
<evidence type="ECO:0000256" key="4">
    <source>
        <dbReference type="ARBA" id="ARBA00022475"/>
    </source>
</evidence>
<evidence type="ECO:0000256" key="3">
    <source>
        <dbReference type="ARBA" id="ARBA00022448"/>
    </source>
</evidence>
<evidence type="ECO:0000256" key="16">
    <source>
        <dbReference type="ARBA" id="ARBA00041297"/>
    </source>
</evidence>
<dbReference type="InterPro" id="IPR042099">
    <property type="entry name" value="ANL_N_sf"/>
</dbReference>
<evidence type="ECO:0000256" key="22">
    <source>
        <dbReference type="SAM" id="MobiDB-lite"/>
    </source>
</evidence>
<keyword evidence="8" id="KW-0443">Lipid metabolism</keyword>
<dbReference type="PANTHER" id="PTHR43107">
    <property type="entry name" value="LONG-CHAIN FATTY ACID TRANSPORT PROTEIN"/>
    <property type="match status" value="1"/>
</dbReference>
<evidence type="ECO:0000256" key="2">
    <source>
        <dbReference type="ARBA" id="ARBA00006432"/>
    </source>
</evidence>
<dbReference type="PANTHER" id="PTHR43107:SF21">
    <property type="entry name" value="FATTY ACID TRANSPORT PROTEIN 1, ISOFORM F-RELATED"/>
    <property type="match status" value="1"/>
</dbReference>
<evidence type="ECO:0000256" key="12">
    <source>
        <dbReference type="ARBA" id="ARBA00023136"/>
    </source>
</evidence>
<evidence type="ECO:0000256" key="11">
    <source>
        <dbReference type="ARBA" id="ARBA00023055"/>
    </source>
</evidence>
<evidence type="ECO:0000256" key="14">
    <source>
        <dbReference type="ARBA" id="ARBA00026121"/>
    </source>
</evidence>
<dbReference type="InterPro" id="IPR020845">
    <property type="entry name" value="AMP-binding_CS"/>
</dbReference>
<evidence type="ECO:0000256" key="17">
    <source>
        <dbReference type="ARBA" id="ARBA00046271"/>
    </source>
</evidence>
<evidence type="ECO:0000313" key="25">
    <source>
        <dbReference type="Proteomes" id="UP000694846"/>
    </source>
</evidence>
<evidence type="ECO:0000256" key="23">
    <source>
        <dbReference type="SAM" id="Phobius"/>
    </source>
</evidence>
<dbReference type="GO" id="GO:0005524">
    <property type="term" value="F:ATP binding"/>
    <property type="evidence" value="ECO:0007669"/>
    <property type="project" value="UniProtKB-KW"/>
</dbReference>
<keyword evidence="12 23" id="KW-0472">Membrane</keyword>